<proteinExistence type="predicted"/>
<sequence length="111" mass="12852">MTEPLISVHFRLTKLDAMQAYTLKREIEGAYFIKREKNDDDQKAGVFVGMVPLKETLFDELNDYVIRQQIKYDDCDIFVEAKNANGDIAVPRVVNKLLKYIDCKLTYALTN</sequence>
<dbReference type="Proteomes" id="UP000509458">
    <property type="component" value="Chromosome"/>
</dbReference>
<dbReference type="AlphaFoldDB" id="A0A6T9Y0R3"/>
<dbReference type="RefSeq" id="WP_179983710.1">
    <property type="nucleotide sequence ID" value="NZ_LR812090.1"/>
</dbReference>
<organism evidence="1 2">
    <name type="scientific">Alteromonas macleodii</name>
    <name type="common">Pseudoalteromonas macleodii</name>
    <dbReference type="NCBI Taxonomy" id="28108"/>
    <lineage>
        <taxon>Bacteria</taxon>
        <taxon>Pseudomonadati</taxon>
        <taxon>Pseudomonadota</taxon>
        <taxon>Gammaproteobacteria</taxon>
        <taxon>Alteromonadales</taxon>
        <taxon>Alteromonadaceae</taxon>
        <taxon>Alteromonas/Salinimonas group</taxon>
        <taxon>Alteromonas</taxon>
    </lineage>
</organism>
<accession>A0A6T9Y0R3</accession>
<gene>
    <name evidence="1" type="ORF">ALFOR1_31301</name>
</gene>
<reference evidence="1 2" key="1">
    <citation type="submission" date="2020-06" db="EMBL/GenBank/DDBJ databases">
        <authorList>
            <person name="Duchaud E."/>
        </authorList>
    </citation>
    <scope>NUCLEOTIDE SEQUENCE [LARGE SCALE GENOMIC DNA]</scope>
    <source>
        <strain evidence="1">Alteromonas fortis</strain>
    </source>
</reference>
<dbReference type="EMBL" id="LR812090">
    <property type="protein sequence ID" value="CAB9494327.1"/>
    <property type="molecule type" value="Genomic_DNA"/>
</dbReference>
<protein>
    <submittedName>
        <fullName evidence="1">Uncharacterized protein</fullName>
    </submittedName>
</protein>
<name>A0A6T9Y0R3_ALTMA</name>
<evidence type="ECO:0000313" key="2">
    <source>
        <dbReference type="Proteomes" id="UP000509458"/>
    </source>
</evidence>
<evidence type="ECO:0000313" key="1">
    <source>
        <dbReference type="EMBL" id="CAB9494327.1"/>
    </source>
</evidence>